<dbReference type="AlphaFoldDB" id="A0A4Y4X5P4"/>
<gene>
    <name evidence="1" type="ORF">B0X69_01510</name>
</gene>
<comment type="caution">
    <text evidence="1">The sequence shown here is derived from an EMBL/GenBank/DDBJ whole genome shotgun (WGS) entry which is preliminary data.</text>
</comment>
<sequence>GTPLEVAQNCEKTQSYTGKFLALELK</sequence>
<name>A0A4Y4X5P4_HELPX</name>
<evidence type="ECO:0000313" key="1">
    <source>
        <dbReference type="EMBL" id="OOQ34802.1"/>
    </source>
</evidence>
<evidence type="ECO:0000313" key="2">
    <source>
        <dbReference type="Proteomes" id="UP000319468"/>
    </source>
</evidence>
<dbReference type="Proteomes" id="UP000319468">
    <property type="component" value="Unassembled WGS sequence"/>
</dbReference>
<protein>
    <submittedName>
        <fullName evidence="1">Excinuclease ABC subunit A</fullName>
    </submittedName>
</protein>
<accession>A0A4Y4X5P4</accession>
<reference evidence="1 2" key="1">
    <citation type="journal article" date="2017" name="Front. Cell. Infect. Microbiol.">
        <title>Whole Genome Sequence and Phylogenetic Analysis Show Helicobacter pylori Strains from Latin America Have Followed a Unique Evolution Pathway.</title>
        <authorList>
            <person name="Munoz-Ramirez Z.Y."/>
            <person name="Mendez-Tenorio A."/>
            <person name="Kato I."/>
            <person name="Bravo M.M."/>
            <person name="Rizzato C."/>
            <person name="Thorell K."/>
            <person name="Torres R.C."/>
            <person name="Aviles-Jimenez F."/>
            <person name="Camorlinga M."/>
            <person name="Canzian F."/>
            <person name="Torres J."/>
        </authorList>
    </citation>
    <scope>NUCLEOTIDE SEQUENCE [LARGE SCALE GENOMIC DNA]</scope>
    <source>
        <strain evidence="1 2">CM22347</strain>
    </source>
</reference>
<organism evidence="1 2">
    <name type="scientific">Helicobacter pylori</name>
    <name type="common">Campylobacter pylori</name>
    <dbReference type="NCBI Taxonomy" id="210"/>
    <lineage>
        <taxon>Bacteria</taxon>
        <taxon>Pseudomonadati</taxon>
        <taxon>Campylobacterota</taxon>
        <taxon>Epsilonproteobacteria</taxon>
        <taxon>Campylobacterales</taxon>
        <taxon>Helicobacteraceae</taxon>
        <taxon>Helicobacter</taxon>
    </lineage>
</organism>
<proteinExistence type="predicted"/>
<feature type="non-terminal residue" evidence="1">
    <location>
        <position position="1"/>
    </location>
</feature>
<dbReference type="EMBL" id="MUPM01000111">
    <property type="protein sequence ID" value="OOQ34802.1"/>
    <property type="molecule type" value="Genomic_DNA"/>
</dbReference>